<dbReference type="AlphaFoldDB" id="A0A5J5ECJ0"/>
<feature type="non-terminal residue" evidence="3">
    <location>
        <position position="1"/>
    </location>
</feature>
<dbReference type="Proteomes" id="UP000326924">
    <property type="component" value="Unassembled WGS sequence"/>
</dbReference>
<organism evidence="3 4">
    <name type="scientific">Sphaerosporella brunnea</name>
    <dbReference type="NCBI Taxonomy" id="1250544"/>
    <lineage>
        <taxon>Eukaryota</taxon>
        <taxon>Fungi</taxon>
        <taxon>Dikarya</taxon>
        <taxon>Ascomycota</taxon>
        <taxon>Pezizomycotina</taxon>
        <taxon>Pezizomycetes</taxon>
        <taxon>Pezizales</taxon>
        <taxon>Pyronemataceae</taxon>
        <taxon>Sphaerosporella</taxon>
    </lineage>
</organism>
<accession>A0A5J5ECJ0</accession>
<dbReference type="InParanoid" id="A0A5J5ECJ0"/>
<feature type="compositionally biased region" description="Polar residues" evidence="1">
    <location>
        <begin position="92"/>
        <end position="110"/>
    </location>
</feature>
<gene>
    <name evidence="3" type="ORF">FN846DRAFT_981969</name>
</gene>
<name>A0A5J5ECJ0_9PEZI</name>
<dbReference type="EMBL" id="VXIS01000598">
    <property type="protein sequence ID" value="KAA8892769.1"/>
    <property type="molecule type" value="Genomic_DNA"/>
</dbReference>
<feature type="region of interest" description="Disordered" evidence="1">
    <location>
        <begin position="216"/>
        <end position="279"/>
    </location>
</feature>
<dbReference type="InterPro" id="IPR057218">
    <property type="entry name" value="DUF7896"/>
</dbReference>
<dbReference type="PANTHER" id="PTHR42031:SF1">
    <property type="entry name" value="KEY LIME PATHOGENICITY PROTEIN"/>
    <property type="match status" value="1"/>
</dbReference>
<feature type="domain" description="DUF7896" evidence="2">
    <location>
        <begin position="153"/>
        <end position="234"/>
    </location>
</feature>
<keyword evidence="4" id="KW-1185">Reference proteome</keyword>
<evidence type="ECO:0000256" key="1">
    <source>
        <dbReference type="SAM" id="MobiDB-lite"/>
    </source>
</evidence>
<dbReference type="Pfam" id="PF25438">
    <property type="entry name" value="DUF7896"/>
    <property type="match status" value="1"/>
</dbReference>
<feature type="compositionally biased region" description="Basic and acidic residues" evidence="1">
    <location>
        <begin position="71"/>
        <end position="81"/>
    </location>
</feature>
<evidence type="ECO:0000259" key="2">
    <source>
        <dbReference type="Pfam" id="PF25438"/>
    </source>
</evidence>
<evidence type="ECO:0000313" key="3">
    <source>
        <dbReference type="EMBL" id="KAA8892769.1"/>
    </source>
</evidence>
<feature type="compositionally biased region" description="Basic and acidic residues" evidence="1">
    <location>
        <begin position="219"/>
        <end position="231"/>
    </location>
</feature>
<feature type="compositionally biased region" description="Acidic residues" evidence="1">
    <location>
        <begin position="237"/>
        <end position="257"/>
    </location>
</feature>
<reference evidence="3 4" key="1">
    <citation type="submission" date="2019-09" db="EMBL/GenBank/DDBJ databases">
        <title>Draft genome of the ectomycorrhizal ascomycete Sphaerosporella brunnea.</title>
        <authorList>
            <consortium name="DOE Joint Genome Institute"/>
            <person name="Benucci G.M."/>
            <person name="Marozzi G."/>
            <person name="Antonielli L."/>
            <person name="Sanchez S."/>
            <person name="Marco P."/>
            <person name="Wang X."/>
            <person name="Falini L.B."/>
            <person name="Barry K."/>
            <person name="Haridas S."/>
            <person name="Lipzen A."/>
            <person name="Labutti K."/>
            <person name="Grigoriev I.V."/>
            <person name="Murat C."/>
            <person name="Martin F."/>
            <person name="Albertini E."/>
            <person name="Donnini D."/>
            <person name="Bonito G."/>
        </authorList>
    </citation>
    <scope>NUCLEOTIDE SEQUENCE [LARGE SCALE GENOMIC DNA]</scope>
    <source>
        <strain evidence="3 4">Sb_GMNB300</strain>
    </source>
</reference>
<sequence>SRNTSRATQLAEPESLFRIESQESHFAIPFDHHQEQLEIMTGSVPFDYPLDPLPHLPKRPAEISSVELHRQEVEKGREHNSLKRLTSDFPKQPTNPAKSNKTNARGSPTKANRPYVRPKHPRVHCPECPADHKGFRGEHELNRHFDRKHAVHKKAWVVRDMSGAGLLSKCKACTSRRKYGVDYNATAHLKRQHFNPSKTPGIQMPENIRDWIEEVEGGQDERKRGAREKNSGGETPKEEEEDEEDSVDDDDEEEEGAEKDSRAAAQSFGTEAAQSTGSSVHTYLHKMQEHRQQQMLFREAGRLSAQALHEASSKSWLVEGSIAQYDRAEESGGSCHHTIRNSASHSFGTAAFQQETPFPLGSIYEFNQQLLRDNCLPDFLPVGIEDTTVSPTDIFWADGHS</sequence>
<feature type="region of interest" description="Disordered" evidence="1">
    <location>
        <begin position="71"/>
        <end position="123"/>
    </location>
</feature>
<dbReference type="OrthoDB" id="5377599at2759"/>
<proteinExistence type="predicted"/>
<protein>
    <recommendedName>
        <fullName evidence="2">DUF7896 domain-containing protein</fullName>
    </recommendedName>
</protein>
<dbReference type="PANTHER" id="PTHR42031">
    <property type="entry name" value="KEY LIME PATHOGENICITY PROTEIN"/>
    <property type="match status" value="1"/>
</dbReference>
<comment type="caution">
    <text evidence="3">The sequence shown here is derived from an EMBL/GenBank/DDBJ whole genome shotgun (WGS) entry which is preliminary data.</text>
</comment>
<evidence type="ECO:0000313" key="4">
    <source>
        <dbReference type="Proteomes" id="UP000326924"/>
    </source>
</evidence>
<feature type="compositionally biased region" description="Polar residues" evidence="1">
    <location>
        <begin position="267"/>
        <end position="279"/>
    </location>
</feature>